<dbReference type="AlphaFoldDB" id="A0AAN9F790"/>
<organism evidence="1 2">
    <name type="scientific">Crotalaria pallida</name>
    <name type="common">Smooth rattlebox</name>
    <name type="synonym">Crotalaria striata</name>
    <dbReference type="NCBI Taxonomy" id="3830"/>
    <lineage>
        <taxon>Eukaryota</taxon>
        <taxon>Viridiplantae</taxon>
        <taxon>Streptophyta</taxon>
        <taxon>Embryophyta</taxon>
        <taxon>Tracheophyta</taxon>
        <taxon>Spermatophyta</taxon>
        <taxon>Magnoliopsida</taxon>
        <taxon>eudicotyledons</taxon>
        <taxon>Gunneridae</taxon>
        <taxon>Pentapetalae</taxon>
        <taxon>rosids</taxon>
        <taxon>fabids</taxon>
        <taxon>Fabales</taxon>
        <taxon>Fabaceae</taxon>
        <taxon>Papilionoideae</taxon>
        <taxon>50 kb inversion clade</taxon>
        <taxon>genistoids sensu lato</taxon>
        <taxon>core genistoids</taxon>
        <taxon>Crotalarieae</taxon>
        <taxon>Crotalaria</taxon>
    </lineage>
</organism>
<evidence type="ECO:0000313" key="1">
    <source>
        <dbReference type="EMBL" id="KAK7268635.1"/>
    </source>
</evidence>
<protein>
    <submittedName>
        <fullName evidence="1">Uncharacterized protein</fullName>
    </submittedName>
</protein>
<evidence type="ECO:0000313" key="2">
    <source>
        <dbReference type="Proteomes" id="UP001372338"/>
    </source>
</evidence>
<gene>
    <name evidence="1" type="ORF">RIF29_21337</name>
</gene>
<dbReference type="Proteomes" id="UP001372338">
    <property type="component" value="Unassembled WGS sequence"/>
</dbReference>
<sequence>MWECISTLRNLEVPCYKPERNKIICKSKEKEEAHLHKYVTIAAAIEADMYEYNHKAYTGLFDFDINRSFRIQEEAPFILFKEHIAEEFGIPVTYQRLWVPASHSYKREGYRPLTPEEETQAVGKFTVFERVILFLEWEKGQWWSHIPPQPSCIILAKPFERQ</sequence>
<keyword evidence="2" id="KW-1185">Reference proteome</keyword>
<comment type="caution">
    <text evidence="1">The sequence shown here is derived from an EMBL/GenBank/DDBJ whole genome shotgun (WGS) entry which is preliminary data.</text>
</comment>
<accession>A0AAN9F790</accession>
<name>A0AAN9F790_CROPI</name>
<proteinExistence type="predicted"/>
<dbReference type="EMBL" id="JAYWIO010000004">
    <property type="protein sequence ID" value="KAK7268635.1"/>
    <property type="molecule type" value="Genomic_DNA"/>
</dbReference>
<reference evidence="1 2" key="1">
    <citation type="submission" date="2024-01" db="EMBL/GenBank/DDBJ databases">
        <title>The genomes of 5 underutilized Papilionoideae crops provide insights into root nodulation and disease resistanc.</title>
        <authorList>
            <person name="Yuan L."/>
        </authorList>
    </citation>
    <scope>NUCLEOTIDE SEQUENCE [LARGE SCALE GENOMIC DNA]</scope>
    <source>
        <strain evidence="1">ZHUSHIDOU_FW_LH</strain>
        <tissue evidence="1">Leaf</tissue>
    </source>
</reference>